<accession>A0A4R1RGB6</accession>
<proteinExistence type="predicted"/>
<organism evidence="3 4">
    <name type="scientific">Hydrogenispora ethanolica</name>
    <dbReference type="NCBI Taxonomy" id="1082276"/>
    <lineage>
        <taxon>Bacteria</taxon>
        <taxon>Bacillati</taxon>
        <taxon>Bacillota</taxon>
        <taxon>Hydrogenispora</taxon>
    </lineage>
</organism>
<dbReference type="OrthoDB" id="9797795at2"/>
<evidence type="ECO:0000256" key="2">
    <source>
        <dbReference type="ARBA" id="ARBA00022679"/>
    </source>
</evidence>
<dbReference type="InterPro" id="IPR002201">
    <property type="entry name" value="Glyco_trans_9"/>
</dbReference>
<sequence>MENILLINRLGIGDVVLTTPLAELIKERLNCRLGMVVSAKATDIIENHPYIDDVFGYHVPSREEMLHQIRCKNYTNAIIVDERLSSTLMAIQAGCKLLNIGFEITIDKKQYFRRKQRALRASLDYSYYIRCIDSEAEIKYLQPRVGKPDKQSETKIKSWYKAHKFDCNPLVLIVPRGVSANKNWPVELLAELNASLNCQNVIPVYLGSKQDEAFVGAIDGNLINTAGYFSLREIALLARYATVSVTPCTGTMHIIATAGTPLIALYGPTNPERWAPEHAVVLQAKESMEDISVQMVMDALQPHI</sequence>
<reference evidence="3 4" key="1">
    <citation type="submission" date="2019-03" db="EMBL/GenBank/DDBJ databases">
        <title>Genomic Encyclopedia of Type Strains, Phase IV (KMG-IV): sequencing the most valuable type-strain genomes for metagenomic binning, comparative biology and taxonomic classification.</title>
        <authorList>
            <person name="Goeker M."/>
        </authorList>
    </citation>
    <scope>NUCLEOTIDE SEQUENCE [LARGE SCALE GENOMIC DNA]</scope>
    <source>
        <strain evidence="3 4">LX-B</strain>
    </source>
</reference>
<gene>
    <name evidence="3" type="ORF">EDC14_101838</name>
</gene>
<dbReference type="GO" id="GO:0009244">
    <property type="term" value="P:lipopolysaccharide core region biosynthetic process"/>
    <property type="evidence" value="ECO:0007669"/>
    <property type="project" value="TreeGrafter"/>
</dbReference>
<evidence type="ECO:0000256" key="1">
    <source>
        <dbReference type="ARBA" id="ARBA00022676"/>
    </source>
</evidence>
<dbReference type="GO" id="GO:0005829">
    <property type="term" value="C:cytosol"/>
    <property type="evidence" value="ECO:0007669"/>
    <property type="project" value="TreeGrafter"/>
</dbReference>
<dbReference type="PANTHER" id="PTHR30160">
    <property type="entry name" value="TETRAACYLDISACCHARIDE 4'-KINASE-RELATED"/>
    <property type="match status" value="1"/>
</dbReference>
<comment type="caution">
    <text evidence="3">The sequence shown here is derived from an EMBL/GenBank/DDBJ whole genome shotgun (WGS) entry which is preliminary data.</text>
</comment>
<dbReference type="RefSeq" id="WP_132015066.1">
    <property type="nucleotide sequence ID" value="NZ_SLUN01000018.1"/>
</dbReference>
<dbReference type="SUPFAM" id="SSF53756">
    <property type="entry name" value="UDP-Glycosyltransferase/glycogen phosphorylase"/>
    <property type="match status" value="1"/>
</dbReference>
<evidence type="ECO:0000313" key="4">
    <source>
        <dbReference type="Proteomes" id="UP000295008"/>
    </source>
</evidence>
<dbReference type="AlphaFoldDB" id="A0A4R1RGB6"/>
<protein>
    <submittedName>
        <fullName evidence="3">Heptosyltransferase-2</fullName>
    </submittedName>
</protein>
<dbReference type="CDD" id="cd03789">
    <property type="entry name" value="GT9_LPS_heptosyltransferase"/>
    <property type="match status" value="1"/>
</dbReference>
<keyword evidence="4" id="KW-1185">Reference proteome</keyword>
<evidence type="ECO:0000313" key="3">
    <source>
        <dbReference type="EMBL" id="TCL64740.1"/>
    </source>
</evidence>
<dbReference type="Pfam" id="PF01075">
    <property type="entry name" value="Glyco_transf_9"/>
    <property type="match status" value="1"/>
</dbReference>
<keyword evidence="1" id="KW-0328">Glycosyltransferase</keyword>
<dbReference type="GO" id="GO:0008713">
    <property type="term" value="F:ADP-heptose-lipopolysaccharide heptosyltransferase activity"/>
    <property type="evidence" value="ECO:0007669"/>
    <property type="project" value="TreeGrafter"/>
</dbReference>
<dbReference type="Proteomes" id="UP000295008">
    <property type="component" value="Unassembled WGS sequence"/>
</dbReference>
<dbReference type="Gene3D" id="3.40.50.2000">
    <property type="entry name" value="Glycogen Phosphorylase B"/>
    <property type="match status" value="2"/>
</dbReference>
<keyword evidence="2 3" id="KW-0808">Transferase</keyword>
<name>A0A4R1RGB6_HYDET</name>
<dbReference type="EMBL" id="SLUN01000018">
    <property type="protein sequence ID" value="TCL64740.1"/>
    <property type="molecule type" value="Genomic_DNA"/>
</dbReference>
<dbReference type="InterPro" id="IPR051199">
    <property type="entry name" value="LPS_LOS_Heptosyltrfase"/>
</dbReference>